<evidence type="ECO:0008006" key="5">
    <source>
        <dbReference type="Google" id="ProtNLM"/>
    </source>
</evidence>
<dbReference type="Proteomes" id="UP000688137">
    <property type="component" value="Unassembled WGS sequence"/>
</dbReference>
<proteinExistence type="predicted"/>
<feature type="chain" id="PRO_5035797353" description="Transmembrane protein" evidence="2">
    <location>
        <begin position="20"/>
        <end position="1698"/>
    </location>
</feature>
<keyword evidence="2" id="KW-0732">Signal</keyword>
<gene>
    <name evidence="3" type="ORF">PPRIM_AZ9-3.1.T0870156</name>
</gene>
<reference evidence="3" key="1">
    <citation type="submission" date="2021-01" db="EMBL/GenBank/DDBJ databases">
        <authorList>
            <consortium name="Genoscope - CEA"/>
            <person name="William W."/>
        </authorList>
    </citation>
    <scope>NUCLEOTIDE SEQUENCE</scope>
</reference>
<keyword evidence="1" id="KW-0812">Transmembrane</keyword>
<keyword evidence="1" id="KW-1133">Transmembrane helix</keyword>
<name>A0A8S1NGG6_PARPR</name>
<protein>
    <recommendedName>
        <fullName evidence="5">Transmembrane protein</fullName>
    </recommendedName>
</protein>
<evidence type="ECO:0000313" key="4">
    <source>
        <dbReference type="Proteomes" id="UP000688137"/>
    </source>
</evidence>
<sequence length="1698" mass="188550">MQFTLKLAFILAYLHETLSQTCRTQNTEYNLLTIVNGETFRLPLGDYFLGDGLSYTVTPSTSPFTQKTVVVGQGTIQGKIISSTSSYFNNNPNIQGVKYYALTQSTGGGYQIYQSQLPTGAPFTQISYTTNFASINTGATCYQINFIQNMIVVTCSAQGTNQLTYIFFSASPAPQLQQLFNQTIASATITAGAYVQTQAVGQYIVTQINSGAYDNQAYSPASSSLYIFQLTLSVTQSYNLIQILLPQSPDANQNTLFFTGISLQENGILFFTTYQTGLSYVNLQNLPGTIQSFNPFSTGTLGVSSYSVDYSSNLFYLAIWSAEGIVAGVYNSANAVPFKSAQVISTSQITEVQMFATQVYMNPRFLIVVNSNGISVYPSILNDINNWQLLYFMPLNVLSSAFDYYNNILVTVQGQNVNTYQFNNPILTAIISTPTSTVQNFTITAIASMYGSNSSQTCTLTLYYNVTSNLQTVEIFQAYQVNSSKETFVQWGPLFNLYLGSIQNVNINKMLIGPAILAGFPTTNQAYSNIDIQFSNVLSTPQINSPYRINSNLIVGQKILYSQMFYDTSYIVNDKTGEQFKDTYLQLVQVSNYIVLFQCQGFEDQPCTQIANIPVDITLVEQFALSFSSNSLINIAYMWNDFSIKDQISVGHITICQLTYPSTTTNSNCKTYNFNSKQAVSTNALQISLAQDSFYVLYTQTVDEVATNYFSAFNVQEYFNAAQITDITSLQSYCQYLNTNNVVITSFTQNIPAYGNVIFLNTYNIVITDTITNYYYYVTAINYNGGYLSVVGQYSYVLDEIGSVQTNDNITAPFTNYYQFTIDGMYILTLNSKGNSTLKFYPRVDLLPSIFYSKTQQTTPKLPVNGITLEQYGMTNIVQVASSARFLYVMGQPVGSNTYSIYVYKNTPTSQNALYYVISTDANDQIINAPFSVTSAIQYDGILFKSRGNDGYRNSILLPEFEFAVKCNLNSNFQQQIEYSYVIFRATSQLKNTKLPQTAQEYWATFESINLISFTKETTTIATVGDISSSGYLQVDPRGYFQGNIQSFVLSNGTNSTTFYFFNLTSPVVRQPQTTNYQYPVTAVSAYMQISKEQTQLPFANQQNQYWFTFVQTDRLVYVTPYIYYNPPQDFVDNSTIKINYPLIYKLPVLDIAPNSQSCPLIFVDPQSKGVVSVCGTKINNKFAASFTLFNTLTQQVMETKIIFLDQAFPVLNQVNLTNNGSYQLQSATYLDIGIVVLQFKYTYNFGSSPPTLVVLPFLYTSNLNQKIANYPNNTNTYFYQFIQPIQSVYQVPNSNLGSEISVTVFQLTSQYFGGLNTQNQTSPMSFGLLCVSDTKEECLIPYSTTSQNQSPTSGVVIIINQGTTLANVFSTNTTVNFTQPNDSIQSLIVTPFQISLFNIVSDYTKSSVQQVVQAGSPIQFSNAISEVPLIAVSQGTAYVFKLQFYLSNGQYIQSLYACTLLGLSNQNPIKQISASSSNAGQYQVVAVVANPIPSNTQQVTLLNYGFINQQCQINTNAVTTGKPITPQDGQEVLVTSIGATTYKSAEATPILTLMQPPQVNGQISGIARTLISDNSVITLLDTSPYLTISAYPNYNLQGGVTLNSSVLFSNVTQNLSTSISAMSVQTYVNNQLISGEGGSTIFQLGISQIPINSSFPDSVWDRKLWGQFIWGSILFIIILGTIGYLFYKSQPQPYDRF</sequence>
<dbReference type="EMBL" id="CAJJDM010000090">
    <property type="protein sequence ID" value="CAD8091152.1"/>
    <property type="molecule type" value="Genomic_DNA"/>
</dbReference>
<keyword evidence="1" id="KW-0472">Membrane</keyword>
<feature type="transmembrane region" description="Helical" evidence="1">
    <location>
        <begin position="1665"/>
        <end position="1688"/>
    </location>
</feature>
<keyword evidence="4" id="KW-1185">Reference proteome</keyword>
<feature type="signal peptide" evidence="2">
    <location>
        <begin position="1"/>
        <end position="19"/>
    </location>
</feature>
<comment type="caution">
    <text evidence="3">The sequence shown here is derived from an EMBL/GenBank/DDBJ whole genome shotgun (WGS) entry which is preliminary data.</text>
</comment>
<organism evidence="3 4">
    <name type="scientific">Paramecium primaurelia</name>
    <dbReference type="NCBI Taxonomy" id="5886"/>
    <lineage>
        <taxon>Eukaryota</taxon>
        <taxon>Sar</taxon>
        <taxon>Alveolata</taxon>
        <taxon>Ciliophora</taxon>
        <taxon>Intramacronucleata</taxon>
        <taxon>Oligohymenophorea</taxon>
        <taxon>Peniculida</taxon>
        <taxon>Parameciidae</taxon>
        <taxon>Paramecium</taxon>
    </lineage>
</organism>
<evidence type="ECO:0000256" key="1">
    <source>
        <dbReference type="SAM" id="Phobius"/>
    </source>
</evidence>
<dbReference type="OMA" id="GHITICQ"/>
<evidence type="ECO:0000256" key="2">
    <source>
        <dbReference type="SAM" id="SignalP"/>
    </source>
</evidence>
<accession>A0A8S1NGG6</accession>
<evidence type="ECO:0000313" key="3">
    <source>
        <dbReference type="EMBL" id="CAD8091152.1"/>
    </source>
</evidence>